<dbReference type="EC" id="2.4.1.21" evidence="3"/>
<keyword evidence="3" id="KW-0328">Glycosyltransferase</keyword>
<protein>
    <submittedName>
        <fullName evidence="3">Capsular glucan synthase</fullName>
        <ecNumber evidence="3">2.4.1.21</ecNumber>
    </submittedName>
</protein>
<feature type="domain" description="Glycosyltransferase subfamily 4-like N-terminal" evidence="2">
    <location>
        <begin position="2"/>
        <end position="135"/>
    </location>
</feature>
<dbReference type="InterPro" id="IPR028098">
    <property type="entry name" value="Glyco_trans_4-like_N"/>
</dbReference>
<evidence type="ECO:0000259" key="1">
    <source>
        <dbReference type="Pfam" id="PF00534"/>
    </source>
</evidence>
<dbReference type="PANTHER" id="PTHR12526:SF638">
    <property type="entry name" value="SPORE COAT PROTEIN SA"/>
    <property type="match status" value="1"/>
</dbReference>
<organism evidence="3">
    <name type="scientific">Eubacterium limosum</name>
    <dbReference type="NCBI Taxonomy" id="1736"/>
    <lineage>
        <taxon>Bacteria</taxon>
        <taxon>Bacillati</taxon>
        <taxon>Bacillota</taxon>
        <taxon>Clostridia</taxon>
        <taxon>Eubacteriales</taxon>
        <taxon>Eubacteriaceae</taxon>
        <taxon>Eubacterium</taxon>
    </lineage>
</organism>
<dbReference type="Pfam" id="PF13477">
    <property type="entry name" value="Glyco_trans_4_2"/>
    <property type="match status" value="1"/>
</dbReference>
<dbReference type="EMBL" id="CACRTR010000023">
    <property type="protein sequence ID" value="VYU76079.1"/>
    <property type="molecule type" value="Genomic_DNA"/>
</dbReference>
<dbReference type="GO" id="GO:0009011">
    <property type="term" value="F:alpha-1,4-glucan glucosyltransferase (ADP-glucose donor) activity"/>
    <property type="evidence" value="ECO:0007669"/>
    <property type="project" value="UniProtKB-EC"/>
</dbReference>
<gene>
    <name evidence="3" type="primary">glgA_1</name>
    <name evidence="3" type="ORF">ELLFYP34_01281</name>
</gene>
<dbReference type="AlphaFoldDB" id="A0A6N3HJY4"/>
<dbReference type="PANTHER" id="PTHR12526">
    <property type="entry name" value="GLYCOSYLTRANSFERASE"/>
    <property type="match status" value="1"/>
</dbReference>
<keyword evidence="3" id="KW-0808">Transferase</keyword>
<evidence type="ECO:0000313" key="3">
    <source>
        <dbReference type="EMBL" id="VYU76079.1"/>
    </source>
</evidence>
<dbReference type="Gene3D" id="3.40.50.2000">
    <property type="entry name" value="Glycogen Phosphorylase B"/>
    <property type="match status" value="2"/>
</dbReference>
<proteinExistence type="predicted"/>
<sequence>MKIMFLAAASSVHTIRWVNSLAQRGLEIHLVYLKGHDPKEKIDDCVKLYPLPFSGNKGYYLNAFSLKKIYKKIVPDVINAHYASGYGTLARVSKLKPLLLNVWGSDVYEFPYQSKTKMQLVCRNLEYADKLASTSNCMANQVRRILDNPQKEIFITPFGIDLEIFSPKRFNKKRKNKIIVGNIKTLSQKYGIDDLIKATRLLLDKLKKEKRNELADKIEVHIYGEGEQRSEIEKLIRKSDLKNRVFLKGKIPHVLVPETLSCFDIFCCTSIFDSESFGVSVVEAMAMELPVVATDVDGFKEVMVHSQTGLIVKRESPADICNGLYHVITLPDMGKGYGLAGRKRVEERYNWENNVIHMIEIYNRVNDG</sequence>
<evidence type="ECO:0000259" key="2">
    <source>
        <dbReference type="Pfam" id="PF13477"/>
    </source>
</evidence>
<name>A0A6N3HJY4_EUBLI</name>
<dbReference type="Pfam" id="PF00534">
    <property type="entry name" value="Glycos_transf_1"/>
    <property type="match status" value="1"/>
</dbReference>
<accession>A0A6N3HJY4</accession>
<dbReference type="SUPFAM" id="SSF53756">
    <property type="entry name" value="UDP-Glycosyltransferase/glycogen phosphorylase"/>
    <property type="match status" value="1"/>
</dbReference>
<dbReference type="InterPro" id="IPR001296">
    <property type="entry name" value="Glyco_trans_1"/>
</dbReference>
<reference evidence="3" key="1">
    <citation type="submission" date="2019-11" db="EMBL/GenBank/DDBJ databases">
        <authorList>
            <person name="Feng L."/>
        </authorList>
    </citation>
    <scope>NUCLEOTIDE SEQUENCE</scope>
    <source>
        <strain evidence="3">ElimosumLFYP34</strain>
    </source>
</reference>
<feature type="domain" description="Glycosyl transferase family 1" evidence="1">
    <location>
        <begin position="170"/>
        <end position="343"/>
    </location>
</feature>